<dbReference type="PROSITE" id="PS00409">
    <property type="entry name" value="PROKAR_NTER_METHYL"/>
    <property type="match status" value="1"/>
</dbReference>
<dbReference type="Pfam" id="PF07963">
    <property type="entry name" value="N_methyl"/>
    <property type="match status" value="1"/>
</dbReference>
<evidence type="ECO:0000313" key="6">
    <source>
        <dbReference type="Proteomes" id="UP000569732"/>
    </source>
</evidence>
<name>A0A853I362_9GAMM</name>
<comment type="similarity">
    <text evidence="1 3">Belongs to the N-Me-Phe pilin family.</text>
</comment>
<keyword evidence="6" id="KW-1185">Reference proteome</keyword>
<evidence type="ECO:0000256" key="4">
    <source>
        <dbReference type="SAM" id="Phobius"/>
    </source>
</evidence>
<dbReference type="Proteomes" id="UP000569732">
    <property type="component" value="Unassembled WGS sequence"/>
</dbReference>
<keyword evidence="4" id="KW-1133">Transmembrane helix</keyword>
<dbReference type="PANTHER" id="PTHR30093">
    <property type="entry name" value="GENERAL SECRETION PATHWAY PROTEIN G"/>
    <property type="match status" value="1"/>
</dbReference>
<dbReference type="GO" id="GO:0009289">
    <property type="term" value="C:pilus"/>
    <property type="evidence" value="ECO:0007669"/>
    <property type="project" value="InterPro"/>
</dbReference>
<organism evidence="5 6">
    <name type="scientific">Spartinivicinus marinus</name>
    <dbReference type="NCBI Taxonomy" id="2994442"/>
    <lineage>
        <taxon>Bacteria</taxon>
        <taxon>Pseudomonadati</taxon>
        <taxon>Pseudomonadota</taxon>
        <taxon>Gammaproteobacteria</taxon>
        <taxon>Oceanospirillales</taxon>
        <taxon>Zooshikellaceae</taxon>
        <taxon>Spartinivicinus</taxon>
    </lineage>
</organism>
<comment type="caution">
    <text evidence="5">The sequence shown here is derived from an EMBL/GenBank/DDBJ whole genome shotgun (WGS) entry which is preliminary data.</text>
</comment>
<dbReference type="InterPro" id="IPR012902">
    <property type="entry name" value="N_methyl_site"/>
</dbReference>
<dbReference type="GO" id="GO:0007155">
    <property type="term" value="P:cell adhesion"/>
    <property type="evidence" value="ECO:0007669"/>
    <property type="project" value="InterPro"/>
</dbReference>
<keyword evidence="2" id="KW-0488">Methylation</keyword>
<accession>A0A853I362</accession>
<evidence type="ECO:0000256" key="3">
    <source>
        <dbReference type="RuleBase" id="RU000389"/>
    </source>
</evidence>
<keyword evidence="3" id="KW-0281">Fimbrium</keyword>
<reference evidence="5 6" key="1">
    <citation type="submission" date="2020-07" db="EMBL/GenBank/DDBJ databases">
        <title>Endozoicomonas sp. nov., isolated from sediment.</title>
        <authorList>
            <person name="Gu T."/>
        </authorList>
    </citation>
    <scope>NUCLEOTIDE SEQUENCE [LARGE SCALE GENOMIC DNA]</scope>
    <source>
        <strain evidence="5 6">SM1973</strain>
    </source>
</reference>
<dbReference type="AlphaFoldDB" id="A0A853I362"/>
<gene>
    <name evidence="5" type="ORF">H0A36_00025</name>
</gene>
<keyword evidence="4" id="KW-0472">Membrane</keyword>
<protein>
    <submittedName>
        <fullName evidence="5">Pilin</fullName>
    </submittedName>
</protein>
<dbReference type="NCBIfam" id="TIGR02532">
    <property type="entry name" value="IV_pilin_GFxxxE"/>
    <property type="match status" value="1"/>
</dbReference>
<dbReference type="RefSeq" id="WP_180566413.1">
    <property type="nucleotide sequence ID" value="NZ_JACCKB010000001.1"/>
</dbReference>
<evidence type="ECO:0000256" key="1">
    <source>
        <dbReference type="ARBA" id="ARBA00005233"/>
    </source>
</evidence>
<proteinExistence type="inferred from homology"/>
<keyword evidence="4" id="KW-0812">Transmembrane</keyword>
<dbReference type="SUPFAM" id="SSF54523">
    <property type="entry name" value="Pili subunits"/>
    <property type="match status" value="1"/>
</dbReference>
<dbReference type="Pfam" id="PF00114">
    <property type="entry name" value="Pilin"/>
    <property type="match status" value="1"/>
</dbReference>
<dbReference type="EMBL" id="JACCKB010000001">
    <property type="protein sequence ID" value="NYZ64371.1"/>
    <property type="molecule type" value="Genomic_DNA"/>
</dbReference>
<dbReference type="InterPro" id="IPR001082">
    <property type="entry name" value="Pilin"/>
</dbReference>
<dbReference type="PANTHER" id="PTHR30093:SF34">
    <property type="entry name" value="PREPILIN PEPTIDASE-DEPENDENT PROTEIN D"/>
    <property type="match status" value="1"/>
</dbReference>
<feature type="transmembrane region" description="Helical" evidence="4">
    <location>
        <begin position="7"/>
        <end position="31"/>
    </location>
</feature>
<evidence type="ECO:0000256" key="2">
    <source>
        <dbReference type="ARBA" id="ARBA00022481"/>
    </source>
</evidence>
<dbReference type="InterPro" id="IPR045584">
    <property type="entry name" value="Pilin-like"/>
</dbReference>
<dbReference type="Gene3D" id="3.30.700.10">
    <property type="entry name" value="Glycoprotein, Type 4 Pilin"/>
    <property type="match status" value="1"/>
</dbReference>
<sequence>MKKQQSGFTLIELMIVVAIIGILSAVAIPAYQDYTVRAKVTEGLSVAHALKLGVSEAFNDNGLAAIATYKGEVTTNKANILTDKVTDIAIGDAGDITITLGGIAKLASNNVIVLKPTINDGVLTDTVSAGTIEWNCKAAAGTTVESRYLPGACK</sequence>
<evidence type="ECO:0000313" key="5">
    <source>
        <dbReference type="EMBL" id="NYZ64371.1"/>
    </source>
</evidence>